<name>A0A084QZU8_STAC4</name>
<accession>A0A084QZU8</accession>
<evidence type="ECO:0000313" key="3">
    <source>
        <dbReference type="EMBL" id="KFA69483.1"/>
    </source>
</evidence>
<evidence type="ECO:0000259" key="2">
    <source>
        <dbReference type="Pfam" id="PF13843"/>
    </source>
</evidence>
<dbReference type="Proteomes" id="UP000028524">
    <property type="component" value="Unassembled WGS sequence"/>
</dbReference>
<dbReference type="HOGENOM" id="CLU_107268_0_0_1"/>
<dbReference type="InterPro" id="IPR029526">
    <property type="entry name" value="PGBD"/>
</dbReference>
<dbReference type="AlphaFoldDB" id="A0A084QZU8"/>
<feature type="region of interest" description="Disordered" evidence="1">
    <location>
        <begin position="1"/>
        <end position="35"/>
    </location>
</feature>
<dbReference type="PANTHER" id="PTHR46599">
    <property type="entry name" value="PIGGYBAC TRANSPOSABLE ELEMENT-DERIVED PROTEIN 4"/>
    <property type="match status" value="1"/>
</dbReference>
<dbReference type="Pfam" id="PF13843">
    <property type="entry name" value="DDE_Tnp_1_7"/>
    <property type="match status" value="1"/>
</dbReference>
<dbReference type="OrthoDB" id="5428673at2759"/>
<dbReference type="InParanoid" id="A0A084QZU8"/>
<evidence type="ECO:0000256" key="1">
    <source>
        <dbReference type="SAM" id="MobiDB-lite"/>
    </source>
</evidence>
<evidence type="ECO:0000313" key="4">
    <source>
        <dbReference type="Proteomes" id="UP000028524"/>
    </source>
</evidence>
<feature type="domain" description="PiggyBac transposable element-derived protein" evidence="2">
    <location>
        <begin position="97"/>
        <end position="195"/>
    </location>
</feature>
<gene>
    <name evidence="3" type="ORF">S40285_09461</name>
</gene>
<dbReference type="PANTHER" id="PTHR46599:SF3">
    <property type="entry name" value="PIGGYBAC TRANSPOSABLE ELEMENT-DERIVED PROTEIN 4"/>
    <property type="match status" value="1"/>
</dbReference>
<organism evidence="3 4">
    <name type="scientific">Stachybotrys chlorohalonatus (strain IBT 40285)</name>
    <dbReference type="NCBI Taxonomy" id="1283841"/>
    <lineage>
        <taxon>Eukaryota</taxon>
        <taxon>Fungi</taxon>
        <taxon>Dikarya</taxon>
        <taxon>Ascomycota</taxon>
        <taxon>Pezizomycotina</taxon>
        <taxon>Sordariomycetes</taxon>
        <taxon>Hypocreomycetidae</taxon>
        <taxon>Hypocreales</taxon>
        <taxon>Stachybotryaceae</taxon>
        <taxon>Stachybotrys</taxon>
    </lineage>
</organism>
<dbReference type="EMBL" id="KL659469">
    <property type="protein sequence ID" value="KFA69483.1"/>
    <property type="molecule type" value="Genomic_DNA"/>
</dbReference>
<reference evidence="3 4" key="1">
    <citation type="journal article" date="2014" name="BMC Genomics">
        <title>Comparative genome sequencing reveals chemotype-specific gene clusters in the toxigenic black mold Stachybotrys.</title>
        <authorList>
            <person name="Semeiks J."/>
            <person name="Borek D."/>
            <person name="Otwinowski Z."/>
            <person name="Grishin N.V."/>
        </authorList>
    </citation>
    <scope>NUCLEOTIDE SEQUENCE [LARGE SCALE GENOMIC DNA]</scope>
    <source>
        <strain evidence="3 4">IBT 40285</strain>
    </source>
</reference>
<proteinExistence type="predicted"/>
<protein>
    <recommendedName>
        <fullName evidence="2">PiggyBac transposable element-derived protein domain-containing protein</fullName>
    </recommendedName>
</protein>
<sequence length="215" mass="25031">MPQARATRASTRLNRPIKSIEPTEPTEPIEPIEPTEPNLLNSYEDCIYVVLDNCQREQPIDATYRPNYPPEPAYGTTFELLEMPDREPQFLPLPPTALELLQTFIPEGLVAHWVDYMNKAAEVARIRNWHPVSLAEIYLWLAMLIYMGMHRESAFRGYWQASTAEGFEPIHPITKLMPSRRFEQLRVRLRICALAYTDDHNHNAFDCIDKWPTHI</sequence>
<keyword evidence="4" id="KW-1185">Reference proteome</keyword>